<dbReference type="Pfam" id="PF00144">
    <property type="entry name" value="Beta-lactamase"/>
    <property type="match status" value="1"/>
</dbReference>
<dbReference type="GeneID" id="59340881"/>
<reference evidence="2" key="1">
    <citation type="submission" date="2020-05" db="EMBL/GenBank/DDBJ databases">
        <title>Mycena genomes resolve the evolution of fungal bioluminescence.</title>
        <authorList>
            <person name="Tsai I.J."/>
        </authorList>
    </citation>
    <scope>NUCLEOTIDE SEQUENCE</scope>
    <source>
        <strain evidence="2">171206Taipei</strain>
    </source>
</reference>
<dbReference type="AlphaFoldDB" id="A0A8H6TGD2"/>
<dbReference type="Proteomes" id="UP000636479">
    <property type="component" value="Unassembled WGS sequence"/>
</dbReference>
<sequence length="420" mass="46032">MPLTSAQKDNLEQLLKEAVEGQLVPAVSFAVTDTEGVLYSRNLGNTVFDDPASKAVDDDSLFFYCSQSKLITSIAILQLIEQGKLSLSTPASQYIPELANTVIATEYDPVTRKPTASKPNSTPITVGHLLNHSSGLDYQMFLTYLTGPRAYLCDLYYHDYSKEEAGKEIEAFCRNVKGDMPGIPLKFEPGTDFAYSFGTNFVGFIVERVTGKSLEVYLKEHIFNPLGITSISFYVDTPERKARLLPMTFRDLATGKLEAWSFPPLIDTDSITLCLGGVGLYGTQHDYLTLLRHLLQIHAGKASNPILSKSSVESLLSPSLPDSALVAMGGMAQMMQSELNVPQGKAQFSLGMLVNTVDIPGHRRAGSGCWFGWANTMYMVDPTSGIAMVFGTQLVSIVDAEFQKASERLEKAVYQLLVET</sequence>
<evidence type="ECO:0000313" key="2">
    <source>
        <dbReference type="EMBL" id="KAF7316252.1"/>
    </source>
</evidence>
<proteinExistence type="predicted"/>
<dbReference type="EMBL" id="JACAZF010000001">
    <property type="protein sequence ID" value="KAF7316252.1"/>
    <property type="molecule type" value="Genomic_DNA"/>
</dbReference>
<evidence type="ECO:0000313" key="3">
    <source>
        <dbReference type="Proteomes" id="UP000636479"/>
    </source>
</evidence>
<keyword evidence="3" id="KW-1185">Reference proteome</keyword>
<organism evidence="2 3">
    <name type="scientific">Mycena indigotica</name>
    <dbReference type="NCBI Taxonomy" id="2126181"/>
    <lineage>
        <taxon>Eukaryota</taxon>
        <taxon>Fungi</taxon>
        <taxon>Dikarya</taxon>
        <taxon>Basidiomycota</taxon>
        <taxon>Agaricomycotina</taxon>
        <taxon>Agaricomycetes</taxon>
        <taxon>Agaricomycetidae</taxon>
        <taxon>Agaricales</taxon>
        <taxon>Marasmiineae</taxon>
        <taxon>Mycenaceae</taxon>
        <taxon>Mycena</taxon>
    </lineage>
</organism>
<protein>
    <submittedName>
        <fullName evidence="2">Acyltransferase mlcH</fullName>
    </submittedName>
</protein>
<dbReference type="GO" id="GO:0016746">
    <property type="term" value="F:acyltransferase activity"/>
    <property type="evidence" value="ECO:0007669"/>
    <property type="project" value="UniProtKB-KW"/>
</dbReference>
<dbReference type="RefSeq" id="XP_037226275.1">
    <property type="nucleotide sequence ID" value="XM_037358365.1"/>
</dbReference>
<dbReference type="Gene3D" id="3.40.710.10">
    <property type="entry name" value="DD-peptidase/beta-lactamase superfamily"/>
    <property type="match status" value="1"/>
</dbReference>
<comment type="caution">
    <text evidence="2">The sequence shown here is derived from an EMBL/GenBank/DDBJ whole genome shotgun (WGS) entry which is preliminary data.</text>
</comment>
<accession>A0A8H6TGD2</accession>
<dbReference type="PANTHER" id="PTHR43283">
    <property type="entry name" value="BETA-LACTAMASE-RELATED"/>
    <property type="match status" value="1"/>
</dbReference>
<gene>
    <name evidence="2" type="ORF">MIND_00143800</name>
</gene>
<dbReference type="PANTHER" id="PTHR43283:SF3">
    <property type="entry name" value="BETA-LACTAMASE FAMILY PROTEIN (AFU_ORTHOLOGUE AFUA_5G07500)"/>
    <property type="match status" value="1"/>
</dbReference>
<dbReference type="InterPro" id="IPR001466">
    <property type="entry name" value="Beta-lactam-related"/>
</dbReference>
<name>A0A8H6TGD2_9AGAR</name>
<keyword evidence="2" id="KW-0808">Transferase</keyword>
<dbReference type="SUPFAM" id="SSF56601">
    <property type="entry name" value="beta-lactamase/transpeptidase-like"/>
    <property type="match status" value="1"/>
</dbReference>
<evidence type="ECO:0000259" key="1">
    <source>
        <dbReference type="Pfam" id="PF00144"/>
    </source>
</evidence>
<dbReference type="InterPro" id="IPR050789">
    <property type="entry name" value="Diverse_Enzym_Activities"/>
</dbReference>
<dbReference type="InterPro" id="IPR012338">
    <property type="entry name" value="Beta-lactam/transpept-like"/>
</dbReference>
<dbReference type="OrthoDB" id="428260at2759"/>
<keyword evidence="2" id="KW-0012">Acyltransferase</keyword>
<feature type="domain" description="Beta-lactamase-related" evidence="1">
    <location>
        <begin position="11"/>
        <end position="393"/>
    </location>
</feature>